<keyword evidence="3" id="KW-0998">Cell outer membrane</keyword>
<dbReference type="InterPro" id="IPR005565">
    <property type="entry name" value="Hemolysn_activator_HlyB_C"/>
</dbReference>
<evidence type="ECO:0000256" key="2">
    <source>
        <dbReference type="ARBA" id="ARBA00022692"/>
    </source>
</evidence>
<gene>
    <name evidence="7" type="ORF">GGR89_002720</name>
</gene>
<comment type="caution">
    <text evidence="7">The sequence shown here is derived from an EMBL/GenBank/DDBJ whole genome shotgun (WGS) entry which is preliminary data.</text>
</comment>
<feature type="domain" description="Polypeptide-transport-associated ShlB-type" evidence="6">
    <location>
        <begin position="90"/>
        <end position="155"/>
    </location>
</feature>
<keyword evidence="4" id="KW-0732">Signal</keyword>
<dbReference type="GO" id="GO:0098046">
    <property type="term" value="C:type V protein secretion system complex"/>
    <property type="evidence" value="ECO:0007669"/>
    <property type="project" value="TreeGrafter"/>
</dbReference>
<keyword evidence="1" id="KW-0472">Membrane</keyword>
<dbReference type="PANTHER" id="PTHR34597:SF1">
    <property type="entry name" value="HEME_HEMOPEXIN TRANSPORTER PROTEIN HUXB"/>
    <property type="match status" value="1"/>
</dbReference>
<protein>
    <submittedName>
        <fullName evidence="7">Hemolysin activation/secretion protein</fullName>
    </submittedName>
</protein>
<dbReference type="Proteomes" id="UP000531251">
    <property type="component" value="Unassembled WGS sequence"/>
</dbReference>
<feature type="chain" id="PRO_5030780476" evidence="4">
    <location>
        <begin position="35"/>
        <end position="583"/>
    </location>
</feature>
<dbReference type="AlphaFoldDB" id="A0A7X6BD87"/>
<dbReference type="InterPro" id="IPR013686">
    <property type="entry name" value="Polypept-transport_assoc_ShlB"/>
</dbReference>
<dbReference type="GO" id="GO:0046819">
    <property type="term" value="P:protein secretion by the type V secretion system"/>
    <property type="evidence" value="ECO:0007669"/>
    <property type="project" value="TreeGrafter"/>
</dbReference>
<organism evidence="7 8">
    <name type="scientific">Sphingomonas trueperi</name>
    <dbReference type="NCBI Taxonomy" id="53317"/>
    <lineage>
        <taxon>Bacteria</taxon>
        <taxon>Pseudomonadati</taxon>
        <taxon>Pseudomonadota</taxon>
        <taxon>Alphaproteobacteria</taxon>
        <taxon>Sphingomonadales</taxon>
        <taxon>Sphingomonadaceae</taxon>
        <taxon>Sphingomonas</taxon>
    </lineage>
</organism>
<dbReference type="Gene3D" id="3.10.20.310">
    <property type="entry name" value="membrane protein fhac"/>
    <property type="match status" value="1"/>
</dbReference>
<evidence type="ECO:0000313" key="7">
    <source>
        <dbReference type="EMBL" id="NJB98388.1"/>
    </source>
</evidence>
<evidence type="ECO:0000256" key="3">
    <source>
        <dbReference type="ARBA" id="ARBA00023237"/>
    </source>
</evidence>
<evidence type="ECO:0000259" key="5">
    <source>
        <dbReference type="Pfam" id="PF03865"/>
    </source>
</evidence>
<dbReference type="RefSeq" id="WP_125977311.1">
    <property type="nucleotide sequence ID" value="NZ_BAAADY010000023.1"/>
</dbReference>
<feature type="signal peptide" evidence="4">
    <location>
        <begin position="1"/>
        <end position="34"/>
    </location>
</feature>
<sequence>MQTIDRARRGAPNTRLLARLAPLSCMALPHPALAQALERNPAPVLQPEPARPVPPVEVDPAADPTPLGVTLRGVTLIAGDAVATPDDSGIRLAGIEDAPWLADRLRRFIGRPLSQREISAIKAAIAKAYRDHGRPFVHVSAPEQEISSGQLTLRVEQFRLGQARISGVGPGEAAHLSAAIRQRPDATIDAQALSDDLDWLNRYPFRRVEAVFEPGQRLGTTDVTYVGTRERPWAVGGGYANSGSPNTGIGRYFLYALAHVPGLRDGYASYQLTTSGQRLTGLGAHPGGSSRYVSQAGRLWMAIAPRTSLEASFGDIRSNQPFEAFDSRQHTREYGLTIRTALANVASCLRGEVYAGLDWKTQAGDLLFGTLLVRPTSRFHVGQVTAGYALQAHDALGSTTIDIAVHVSPGGIDSHNTAAAFEAASQRQFGAARYAYANGVLSRRTRLPGFSLVHQLNWQFSGVALPQTEMLGIGGRGQVRAYTLDDGAFDRGAVLRNELRLDPLRIGRGRWASALEPWLYLDAGYAGRLRGGDAGPVGATGIGADWAVGRHLAVSGDVGVAMKTLGATRAGDVRANVRATLAL</sequence>
<dbReference type="Pfam" id="PF03865">
    <property type="entry name" value="ShlB"/>
    <property type="match status" value="1"/>
</dbReference>
<evidence type="ECO:0000256" key="1">
    <source>
        <dbReference type="ARBA" id="ARBA00022452"/>
    </source>
</evidence>
<evidence type="ECO:0000256" key="4">
    <source>
        <dbReference type="SAM" id="SignalP"/>
    </source>
</evidence>
<evidence type="ECO:0000313" key="8">
    <source>
        <dbReference type="Proteomes" id="UP000531251"/>
    </source>
</evidence>
<reference evidence="7 8" key="1">
    <citation type="submission" date="2020-03" db="EMBL/GenBank/DDBJ databases">
        <title>Genomic Encyclopedia of Type Strains, Phase IV (KMG-IV): sequencing the most valuable type-strain genomes for metagenomic binning, comparative biology and taxonomic classification.</title>
        <authorList>
            <person name="Goeker M."/>
        </authorList>
    </citation>
    <scope>NUCLEOTIDE SEQUENCE [LARGE SCALE GENOMIC DNA]</scope>
    <source>
        <strain evidence="7 8">DSM 7225</strain>
    </source>
</reference>
<proteinExistence type="predicted"/>
<keyword evidence="2" id="KW-0812">Transmembrane</keyword>
<evidence type="ECO:0000259" key="6">
    <source>
        <dbReference type="Pfam" id="PF08479"/>
    </source>
</evidence>
<dbReference type="PANTHER" id="PTHR34597">
    <property type="entry name" value="SLR1661 PROTEIN"/>
    <property type="match status" value="1"/>
</dbReference>
<dbReference type="Gene3D" id="2.40.160.50">
    <property type="entry name" value="membrane protein fhac: a member of the omp85/tpsb transporter family"/>
    <property type="match status" value="1"/>
</dbReference>
<keyword evidence="8" id="KW-1185">Reference proteome</keyword>
<dbReference type="Pfam" id="PF08479">
    <property type="entry name" value="POTRA_2"/>
    <property type="match status" value="1"/>
</dbReference>
<accession>A0A7X6BD87</accession>
<name>A0A7X6BD87_9SPHN</name>
<dbReference type="GO" id="GO:0008320">
    <property type="term" value="F:protein transmembrane transporter activity"/>
    <property type="evidence" value="ECO:0007669"/>
    <property type="project" value="TreeGrafter"/>
</dbReference>
<keyword evidence="1" id="KW-1134">Transmembrane beta strand</keyword>
<dbReference type="InterPro" id="IPR051544">
    <property type="entry name" value="TPS_OM_transporter"/>
</dbReference>
<dbReference type="EMBL" id="JAATJB010000008">
    <property type="protein sequence ID" value="NJB98388.1"/>
    <property type="molecule type" value="Genomic_DNA"/>
</dbReference>
<feature type="domain" description="Haemolysin activator HlyB C-terminal" evidence="5">
    <location>
        <begin position="419"/>
        <end position="542"/>
    </location>
</feature>